<feature type="transmembrane region" description="Helical" evidence="2">
    <location>
        <begin position="34"/>
        <end position="56"/>
    </location>
</feature>
<evidence type="ECO:0000256" key="2">
    <source>
        <dbReference type="SAM" id="Phobius"/>
    </source>
</evidence>
<name>A0A841PTV0_9BACI</name>
<evidence type="ECO:0000313" key="4">
    <source>
        <dbReference type="Proteomes" id="UP000581688"/>
    </source>
</evidence>
<gene>
    <name evidence="3" type="ORF">HNQ94_000704</name>
</gene>
<reference evidence="3 4" key="1">
    <citation type="submission" date="2020-08" db="EMBL/GenBank/DDBJ databases">
        <title>Genomic Encyclopedia of Type Strains, Phase IV (KMG-IV): sequencing the most valuable type-strain genomes for metagenomic binning, comparative biology and taxonomic classification.</title>
        <authorList>
            <person name="Goeker M."/>
        </authorList>
    </citation>
    <scope>NUCLEOTIDE SEQUENCE [LARGE SCALE GENOMIC DNA]</scope>
    <source>
        <strain evidence="3 4">DSM 19612</strain>
    </source>
</reference>
<comment type="caution">
    <text evidence="3">The sequence shown here is derived from an EMBL/GenBank/DDBJ whole genome shotgun (WGS) entry which is preliminary data.</text>
</comment>
<organism evidence="3 4">
    <name type="scientific">Salirhabdus euzebyi</name>
    <dbReference type="NCBI Taxonomy" id="394506"/>
    <lineage>
        <taxon>Bacteria</taxon>
        <taxon>Bacillati</taxon>
        <taxon>Bacillota</taxon>
        <taxon>Bacilli</taxon>
        <taxon>Bacillales</taxon>
        <taxon>Bacillaceae</taxon>
        <taxon>Salirhabdus</taxon>
    </lineage>
</organism>
<accession>A0A841PTV0</accession>
<protein>
    <recommendedName>
        <fullName evidence="5">Cytochrome c oxidase subunit 2A</fullName>
    </recommendedName>
</protein>
<dbReference type="RefSeq" id="WP_221452480.1">
    <property type="nucleotide sequence ID" value="NZ_CADDWK010000002.1"/>
</dbReference>
<evidence type="ECO:0000256" key="1">
    <source>
        <dbReference type="SAM" id="MobiDB-lite"/>
    </source>
</evidence>
<keyword evidence="2" id="KW-0472">Membrane</keyword>
<keyword evidence="4" id="KW-1185">Reference proteome</keyword>
<keyword evidence="2" id="KW-1133">Transmembrane helix</keyword>
<sequence length="58" mass="6366">MSNTKPVKETDTNLRGIATDKESSSHEPNLKGTFIAVMGIGVIIVVSWFGVWSLFLSR</sequence>
<dbReference type="AlphaFoldDB" id="A0A841PTV0"/>
<proteinExistence type="predicted"/>
<evidence type="ECO:0000313" key="3">
    <source>
        <dbReference type="EMBL" id="MBB6452259.1"/>
    </source>
</evidence>
<evidence type="ECO:0008006" key="5">
    <source>
        <dbReference type="Google" id="ProtNLM"/>
    </source>
</evidence>
<dbReference type="EMBL" id="JACHGH010000002">
    <property type="protein sequence ID" value="MBB6452259.1"/>
    <property type="molecule type" value="Genomic_DNA"/>
</dbReference>
<keyword evidence="2" id="KW-0812">Transmembrane</keyword>
<dbReference type="Proteomes" id="UP000581688">
    <property type="component" value="Unassembled WGS sequence"/>
</dbReference>
<feature type="region of interest" description="Disordered" evidence="1">
    <location>
        <begin position="1"/>
        <end position="26"/>
    </location>
</feature>